<keyword evidence="1" id="KW-0812">Transmembrane</keyword>
<dbReference type="RefSeq" id="WP_168085394.1">
    <property type="nucleotide sequence ID" value="NZ_JAAVJI010000013.1"/>
</dbReference>
<protein>
    <submittedName>
        <fullName evidence="2">Uncharacterized protein</fullName>
    </submittedName>
</protein>
<comment type="caution">
    <text evidence="2">The sequence shown here is derived from an EMBL/GenBank/DDBJ whole genome shotgun (WGS) entry which is preliminary data.</text>
</comment>
<evidence type="ECO:0000313" key="3">
    <source>
        <dbReference type="Proteomes" id="UP000746535"/>
    </source>
</evidence>
<gene>
    <name evidence="2" type="ORF">HBH25_18375</name>
</gene>
<feature type="transmembrane region" description="Helical" evidence="1">
    <location>
        <begin position="57"/>
        <end position="78"/>
    </location>
</feature>
<keyword evidence="1" id="KW-0472">Membrane</keyword>
<evidence type="ECO:0000256" key="1">
    <source>
        <dbReference type="SAM" id="Phobius"/>
    </source>
</evidence>
<keyword evidence="1" id="KW-1133">Transmembrane helix</keyword>
<sequence>MNTIQIGLASGLVLGLLITVCCAIAFIANKYIETIEARLSNCPYVNDTKKIWGHVGLLGKIMRGGIIATILMMPNIHAKRGLIDSAEVGNLPLFYKKLLIAPIIVGSLLIFCLILLRIAAHFLN</sequence>
<accession>A0ABX0YKH8</accession>
<evidence type="ECO:0000313" key="2">
    <source>
        <dbReference type="EMBL" id="NJP02814.1"/>
    </source>
</evidence>
<dbReference type="Proteomes" id="UP000746535">
    <property type="component" value="Unassembled WGS sequence"/>
</dbReference>
<organism evidence="2 3">
    <name type="scientific">Pseudomonas quercus</name>
    <dbReference type="NCBI Taxonomy" id="2722792"/>
    <lineage>
        <taxon>Bacteria</taxon>
        <taxon>Pseudomonadati</taxon>
        <taxon>Pseudomonadota</taxon>
        <taxon>Gammaproteobacteria</taxon>
        <taxon>Pseudomonadales</taxon>
        <taxon>Pseudomonadaceae</taxon>
        <taxon>Pseudomonas</taxon>
    </lineage>
</organism>
<dbReference type="EMBL" id="JAAVJI010000013">
    <property type="protein sequence ID" value="NJP02814.1"/>
    <property type="molecule type" value="Genomic_DNA"/>
</dbReference>
<reference evidence="2 3" key="1">
    <citation type="submission" date="2020-03" db="EMBL/GenBank/DDBJ databases">
        <authorList>
            <person name="Wang L."/>
            <person name="He N."/>
            <person name="Li Y."/>
            <person name="Fang Y."/>
            <person name="Zhang F."/>
        </authorList>
    </citation>
    <scope>NUCLEOTIDE SEQUENCE [LARGE SCALE GENOMIC DNA]</scope>
    <source>
        <strain evidence="3">hsmgli-8</strain>
    </source>
</reference>
<name>A0ABX0YKH8_9PSED</name>
<proteinExistence type="predicted"/>
<keyword evidence="3" id="KW-1185">Reference proteome</keyword>
<feature type="transmembrane region" description="Helical" evidence="1">
    <location>
        <begin position="98"/>
        <end position="120"/>
    </location>
</feature>
<feature type="transmembrane region" description="Helical" evidence="1">
    <location>
        <begin position="6"/>
        <end position="28"/>
    </location>
</feature>